<reference evidence="2 3" key="1">
    <citation type="submission" date="2013-07" db="EMBL/GenBank/DDBJ databases">
        <authorList>
            <person name="Stoco P.H."/>
            <person name="Wagner G."/>
            <person name="Gerber A."/>
            <person name="Zaha A."/>
            <person name="Thompson C."/>
            <person name="Bartholomeu D.C."/>
            <person name="Luckemeyer D.D."/>
            <person name="Bahia D."/>
            <person name="Loreto E."/>
            <person name="Prestes E.B."/>
            <person name="Lima F.M."/>
            <person name="Rodrigues-Luiz G."/>
            <person name="Vallejo G.A."/>
            <person name="Filho J.F."/>
            <person name="Monteiro K.M."/>
            <person name="Tyler K.M."/>
            <person name="de Almeida L.G."/>
            <person name="Ortiz M.F."/>
            <person name="Siervo M.A."/>
            <person name="de Moraes M.H."/>
            <person name="Cunha O.L."/>
            <person name="Mendonca-Neto R."/>
            <person name="Silva R."/>
            <person name="Teixeira S.M."/>
            <person name="Murta S.M."/>
            <person name="Sincero T.C."/>
            <person name="Mendes T.A."/>
            <person name="Urmenyi T.P."/>
            <person name="Silva V.G."/>
            <person name="da Rocha W.D."/>
            <person name="Andersson B."/>
            <person name="Romanha A.J."/>
            <person name="Steindel M."/>
            <person name="de Vasconcelos A.T."/>
            <person name="Grisard E.C."/>
        </authorList>
    </citation>
    <scope>NUCLEOTIDE SEQUENCE [LARGE SCALE GENOMIC DNA]</scope>
    <source>
        <strain evidence="2 3">SC58</strain>
    </source>
</reference>
<proteinExistence type="predicted"/>
<comment type="caution">
    <text evidence="2">The sequence shown here is derived from an EMBL/GenBank/DDBJ whole genome shotgun (WGS) entry which is preliminary data.</text>
</comment>
<evidence type="ECO:0000313" key="3">
    <source>
        <dbReference type="Proteomes" id="UP000031737"/>
    </source>
</evidence>
<evidence type="ECO:0000256" key="1">
    <source>
        <dbReference type="SAM" id="Phobius"/>
    </source>
</evidence>
<keyword evidence="1" id="KW-0472">Membrane</keyword>
<accession>A0A061IUR2</accession>
<feature type="transmembrane region" description="Helical" evidence="1">
    <location>
        <begin position="45"/>
        <end position="68"/>
    </location>
</feature>
<sequence>MPVLPTCVLFCVPCEREWAFTEHVTKRGKKGKSERNNKDKKKKRFFFTLLCCCASGFCYLFTCSIIVYTR</sequence>
<dbReference type="Proteomes" id="UP000031737">
    <property type="component" value="Unassembled WGS sequence"/>
</dbReference>
<evidence type="ECO:0000313" key="2">
    <source>
        <dbReference type="EMBL" id="ESL04812.1"/>
    </source>
</evidence>
<keyword evidence="1" id="KW-0812">Transmembrane</keyword>
<keyword evidence="3" id="KW-1185">Reference proteome</keyword>
<dbReference type="VEuPathDB" id="TriTrypDB:TRSC58_07662"/>
<organism evidence="2 3">
    <name type="scientific">Trypanosoma rangeli SC58</name>
    <dbReference type="NCBI Taxonomy" id="429131"/>
    <lineage>
        <taxon>Eukaryota</taxon>
        <taxon>Discoba</taxon>
        <taxon>Euglenozoa</taxon>
        <taxon>Kinetoplastea</taxon>
        <taxon>Metakinetoplastina</taxon>
        <taxon>Trypanosomatida</taxon>
        <taxon>Trypanosomatidae</taxon>
        <taxon>Trypanosoma</taxon>
        <taxon>Herpetosoma</taxon>
    </lineage>
</organism>
<protein>
    <submittedName>
        <fullName evidence="2">Uncharacterized protein</fullName>
    </submittedName>
</protein>
<dbReference type="EMBL" id="AUPL01008576">
    <property type="protein sequence ID" value="ESL04812.1"/>
    <property type="molecule type" value="Genomic_DNA"/>
</dbReference>
<name>A0A061IUR2_TRYRA</name>
<keyword evidence="1" id="KW-1133">Transmembrane helix</keyword>
<gene>
    <name evidence="2" type="ORF">TRSC58_07662</name>
</gene>
<dbReference type="AlphaFoldDB" id="A0A061IUR2"/>